<dbReference type="Proteomes" id="UP000460287">
    <property type="component" value="Unassembled WGS sequence"/>
</dbReference>
<dbReference type="GO" id="GO:0016791">
    <property type="term" value="F:phosphatase activity"/>
    <property type="evidence" value="ECO:0007669"/>
    <property type="project" value="TreeGrafter"/>
</dbReference>
<dbReference type="RefSeq" id="WP_154532110.1">
    <property type="nucleotide sequence ID" value="NZ_VULX01000025.1"/>
</dbReference>
<protein>
    <submittedName>
        <fullName evidence="1">Histidine phosphatase family protein</fullName>
    </submittedName>
</protein>
<dbReference type="EMBL" id="VULX01000025">
    <property type="protein sequence ID" value="MSR92214.1"/>
    <property type="molecule type" value="Genomic_DNA"/>
</dbReference>
<dbReference type="AlphaFoldDB" id="A0A7X2MZZ9"/>
<dbReference type="PANTHER" id="PTHR48100:SF59">
    <property type="entry name" value="ADENOSYLCOBALAMIN_ALPHA-RIBAZOLE PHOSPHATASE"/>
    <property type="match status" value="1"/>
</dbReference>
<dbReference type="InterPro" id="IPR050275">
    <property type="entry name" value="PGM_Phosphatase"/>
</dbReference>
<reference evidence="1 2" key="1">
    <citation type="submission" date="2019-08" db="EMBL/GenBank/DDBJ databases">
        <title>In-depth cultivation of the pig gut microbiome towards novel bacterial diversity and tailored functional studies.</title>
        <authorList>
            <person name="Wylensek D."/>
            <person name="Hitch T.C.A."/>
            <person name="Clavel T."/>
        </authorList>
    </citation>
    <scope>NUCLEOTIDE SEQUENCE [LARGE SCALE GENOMIC DNA]</scope>
    <source>
        <strain evidence="1 2">WCA-383-APC-5B</strain>
    </source>
</reference>
<comment type="caution">
    <text evidence="1">The sequence shown here is derived from an EMBL/GenBank/DDBJ whole genome shotgun (WGS) entry which is preliminary data.</text>
</comment>
<dbReference type="CDD" id="cd07067">
    <property type="entry name" value="HP_PGM_like"/>
    <property type="match status" value="1"/>
</dbReference>
<sequence>MTEVYFVRHAEPDLSIHEDFIRPLSNKGKKDAYNLVTFFNDKKIDAVLSSPFLRTIDTVRNIAFKFQVEIQTVDDFRERKIDGWIDDFNSYTKNQWLDFNYKLKSGESLKEVQCRNINALTKVLNEYNGQTIVIGTHGTALSTIINYYDHTYGYEDFIKIKNQMPLVVKMVFEDEKCISITTEVKGSVNK</sequence>
<dbReference type="PANTHER" id="PTHR48100">
    <property type="entry name" value="BROAD-SPECIFICITY PHOSPHATASE YOR283W-RELATED"/>
    <property type="match status" value="1"/>
</dbReference>
<evidence type="ECO:0000313" key="2">
    <source>
        <dbReference type="Proteomes" id="UP000460287"/>
    </source>
</evidence>
<dbReference type="Pfam" id="PF00300">
    <property type="entry name" value="His_Phos_1"/>
    <property type="match status" value="1"/>
</dbReference>
<dbReference type="Gene3D" id="3.40.50.1240">
    <property type="entry name" value="Phosphoglycerate mutase-like"/>
    <property type="match status" value="1"/>
</dbReference>
<dbReference type="GO" id="GO:0005737">
    <property type="term" value="C:cytoplasm"/>
    <property type="evidence" value="ECO:0007669"/>
    <property type="project" value="TreeGrafter"/>
</dbReference>
<proteinExistence type="predicted"/>
<gene>
    <name evidence="1" type="ORF">FYJ33_12620</name>
</gene>
<accession>A0A7X2MZZ9</accession>
<dbReference type="SUPFAM" id="SSF53254">
    <property type="entry name" value="Phosphoglycerate mutase-like"/>
    <property type="match status" value="1"/>
</dbReference>
<dbReference type="InterPro" id="IPR013078">
    <property type="entry name" value="His_Pase_superF_clade-1"/>
</dbReference>
<organism evidence="1 2">
    <name type="scientific">Inconstantimicrobium porci</name>
    <dbReference type="NCBI Taxonomy" id="2652291"/>
    <lineage>
        <taxon>Bacteria</taxon>
        <taxon>Bacillati</taxon>
        <taxon>Bacillota</taxon>
        <taxon>Clostridia</taxon>
        <taxon>Eubacteriales</taxon>
        <taxon>Clostridiaceae</taxon>
        <taxon>Inconstantimicrobium</taxon>
    </lineage>
</organism>
<name>A0A7X2MZZ9_9CLOT</name>
<keyword evidence="2" id="KW-1185">Reference proteome</keyword>
<evidence type="ECO:0000313" key="1">
    <source>
        <dbReference type="EMBL" id="MSR92214.1"/>
    </source>
</evidence>
<dbReference type="InterPro" id="IPR029033">
    <property type="entry name" value="His_PPase_superfam"/>
</dbReference>